<evidence type="ECO:0008006" key="4">
    <source>
        <dbReference type="Google" id="ProtNLM"/>
    </source>
</evidence>
<proteinExistence type="predicted"/>
<dbReference type="PANTHER" id="PTHR46312">
    <property type="entry name" value="NACHT DOMAIN-CONTAINING PROTEIN"/>
    <property type="match status" value="1"/>
</dbReference>
<sequence length="816" mass="96483">MNNINTHLLSQFFYQLSDDHVVVLALDGFDEINTIAQEKTIKLIQLLKTIPTIRIIIITREHSAYKLKDTFLAIIYELESLTKEQQLNYLSICWNEPSNTNSSRVELFVNQLEIINEKVENLLSTPLLCRVIAEAYMSETQINSVGADLSIMDLYAKFIEKKCEIYHRERLQLTESNPYDSYISEYFIRIHQHAALYLLQPEIYKTWYESEDPVSNKKKEILLNGGLIQSENDLDNFDFIHRTFAEYFEATLYISILSNERDGDSLLKNCMQYLQYALLCKQYNVVYMFIDSYAKKINRSSGIREYRLFYKRWILVNQSWIFKLQDDNSQTIQFKASMFNGRYTINENDQQQDLFLESSDDFIINLETLTIERISYLCTQLFRISTLKRQNFIKSLRNTVGCNHSYSPQILSEIESWISIYDFVHKNVCFSNEINLNGLFVKYRWLFQTVFPRLFSCNKVSDNQSSNKDLMINSIYKQRVITCMADLLISKEKDIDNKLLPLIDELNDMTSEVKDLFWCNTDDYWNRITDAQREEIFECRNVSEVLDIFEENGALNGFSEQKRGEMRWKVVKRDQFALEVDELLKQRKKDQKNFIDLVFSVAVDRTEPYELDEYLSLIESRIVEAIESKVQNGTIQCDEKYEYLYYSDYKMHLYWPIEIFEIFTNSIRLLIDPQIDVAVTDNIANILLLAIEKNWLEQRIPYKIDIETALDFTKSYFEFYNGCDIGWSRFYKPLVILLQRLFDEIYQCDAKTQDLLEIINQSLDVFAANAKCAVVADLYETKLILYKPTDMNGFIAEIIINDKEVFDQIVKKRRIE</sequence>
<dbReference type="Proteomes" id="UP000663881">
    <property type="component" value="Unassembled WGS sequence"/>
</dbReference>
<protein>
    <recommendedName>
        <fullName evidence="4">NACHT domain-containing protein</fullName>
    </recommendedName>
</protein>
<organism evidence="1 3">
    <name type="scientific">Adineta steineri</name>
    <dbReference type="NCBI Taxonomy" id="433720"/>
    <lineage>
        <taxon>Eukaryota</taxon>
        <taxon>Metazoa</taxon>
        <taxon>Spiralia</taxon>
        <taxon>Gnathifera</taxon>
        <taxon>Rotifera</taxon>
        <taxon>Eurotatoria</taxon>
        <taxon>Bdelloidea</taxon>
        <taxon>Adinetida</taxon>
        <taxon>Adinetidae</taxon>
        <taxon>Adineta</taxon>
    </lineage>
</organism>
<evidence type="ECO:0000313" key="3">
    <source>
        <dbReference type="Proteomes" id="UP000663891"/>
    </source>
</evidence>
<reference evidence="1" key="1">
    <citation type="submission" date="2021-02" db="EMBL/GenBank/DDBJ databases">
        <authorList>
            <person name="Nowell W R."/>
        </authorList>
    </citation>
    <scope>NUCLEOTIDE SEQUENCE</scope>
</reference>
<dbReference type="EMBL" id="CAJNON010000066">
    <property type="protein sequence ID" value="CAF0905435.1"/>
    <property type="molecule type" value="Genomic_DNA"/>
</dbReference>
<evidence type="ECO:0000313" key="2">
    <source>
        <dbReference type="EMBL" id="CAF3993095.1"/>
    </source>
</evidence>
<dbReference type="PANTHER" id="PTHR46312:SF2">
    <property type="entry name" value="NUCLEOTIDE-BINDING OLIGOMERIZATION DOMAIN-CONTAINING PROTEIN 2-LIKE"/>
    <property type="match status" value="1"/>
</dbReference>
<accession>A0A813ZW97</accession>
<comment type="caution">
    <text evidence="1">The sequence shown here is derived from an EMBL/GenBank/DDBJ whole genome shotgun (WGS) entry which is preliminary data.</text>
</comment>
<gene>
    <name evidence="2" type="ORF">OKA104_LOCUS29328</name>
    <name evidence="1" type="ORF">VCS650_LOCUS9546</name>
</gene>
<evidence type="ECO:0000313" key="1">
    <source>
        <dbReference type="EMBL" id="CAF0905435.1"/>
    </source>
</evidence>
<dbReference type="OrthoDB" id="6745084at2759"/>
<dbReference type="EMBL" id="CAJOAY010002971">
    <property type="protein sequence ID" value="CAF3993095.1"/>
    <property type="molecule type" value="Genomic_DNA"/>
</dbReference>
<dbReference type="Proteomes" id="UP000663891">
    <property type="component" value="Unassembled WGS sequence"/>
</dbReference>
<name>A0A813ZW97_9BILA</name>
<dbReference type="AlphaFoldDB" id="A0A813ZW97"/>